<proteinExistence type="predicted"/>
<dbReference type="InterPro" id="IPR043502">
    <property type="entry name" value="DNA/RNA_pol_sf"/>
</dbReference>
<dbReference type="AlphaFoldDB" id="A0A8X6NC30"/>
<dbReference type="InterPro" id="IPR029526">
    <property type="entry name" value="PGBD"/>
</dbReference>
<dbReference type="SUPFAM" id="SSF56672">
    <property type="entry name" value="DNA/RNA polymerases"/>
    <property type="match status" value="1"/>
</dbReference>
<dbReference type="Gene3D" id="3.30.70.270">
    <property type="match status" value="1"/>
</dbReference>
<dbReference type="InterPro" id="IPR043128">
    <property type="entry name" value="Rev_trsase/Diguanyl_cyclase"/>
</dbReference>
<dbReference type="Pfam" id="PF13843">
    <property type="entry name" value="DDE_Tnp_1_7"/>
    <property type="match status" value="1"/>
</dbReference>
<protein>
    <submittedName>
        <fullName evidence="2">PiggyBac transposable element-derived protein 4</fullName>
    </submittedName>
</protein>
<name>A0A8X6NC30_NEPPI</name>
<comment type="caution">
    <text evidence="2">The sequence shown here is derived from an EMBL/GenBank/DDBJ whole genome shotgun (WGS) entry which is preliminary data.</text>
</comment>
<evidence type="ECO:0000313" key="2">
    <source>
        <dbReference type="EMBL" id="GFT05500.1"/>
    </source>
</evidence>
<feature type="domain" description="PiggyBac transposable element-derived protein" evidence="1">
    <location>
        <begin position="12"/>
        <end position="64"/>
    </location>
</feature>
<organism evidence="2 3">
    <name type="scientific">Nephila pilipes</name>
    <name type="common">Giant wood spider</name>
    <name type="synonym">Nephila maculata</name>
    <dbReference type="NCBI Taxonomy" id="299642"/>
    <lineage>
        <taxon>Eukaryota</taxon>
        <taxon>Metazoa</taxon>
        <taxon>Ecdysozoa</taxon>
        <taxon>Arthropoda</taxon>
        <taxon>Chelicerata</taxon>
        <taxon>Arachnida</taxon>
        <taxon>Araneae</taxon>
        <taxon>Araneomorphae</taxon>
        <taxon>Entelegynae</taxon>
        <taxon>Araneoidea</taxon>
        <taxon>Nephilidae</taxon>
        <taxon>Nephila</taxon>
    </lineage>
</organism>
<dbReference type="Proteomes" id="UP000887013">
    <property type="component" value="Unassembled WGS sequence"/>
</dbReference>
<keyword evidence="3" id="KW-1185">Reference proteome</keyword>
<reference evidence="2" key="1">
    <citation type="submission" date="2020-08" db="EMBL/GenBank/DDBJ databases">
        <title>Multicomponent nature underlies the extraordinary mechanical properties of spider dragline silk.</title>
        <authorList>
            <person name="Kono N."/>
            <person name="Nakamura H."/>
            <person name="Mori M."/>
            <person name="Yoshida Y."/>
            <person name="Ohtoshi R."/>
            <person name="Malay A.D."/>
            <person name="Moran D.A.P."/>
            <person name="Tomita M."/>
            <person name="Numata K."/>
            <person name="Arakawa K."/>
        </authorList>
    </citation>
    <scope>NUCLEOTIDE SEQUENCE</scope>
</reference>
<evidence type="ECO:0000313" key="3">
    <source>
        <dbReference type="Proteomes" id="UP000887013"/>
    </source>
</evidence>
<evidence type="ECO:0000259" key="1">
    <source>
        <dbReference type="Pfam" id="PF13843"/>
    </source>
</evidence>
<dbReference type="OrthoDB" id="775972at2759"/>
<sequence>MGSNFTNSFGDLLMSARVVITLTKPLMDKEYCLTMDNFYYSPGLTDTLVKRKTDVCGTLRLNSKDEGVKDDPQHVKAVTRMDTPTHKAGVRFLGVVNYGSKCIPNASSITFSLRNLVTDKNEFQWFAGHESK</sequence>
<accession>A0A8X6NC30</accession>
<dbReference type="GO" id="GO:0071897">
    <property type="term" value="P:DNA biosynthetic process"/>
    <property type="evidence" value="ECO:0007669"/>
    <property type="project" value="UniProtKB-ARBA"/>
</dbReference>
<gene>
    <name evidence="2" type="primary">X975_22415</name>
    <name evidence="2" type="ORF">NPIL_520051</name>
</gene>
<dbReference type="EMBL" id="BMAW01102695">
    <property type="protein sequence ID" value="GFT05500.1"/>
    <property type="molecule type" value="Genomic_DNA"/>
</dbReference>